<accession>L0DH96</accession>
<feature type="compositionally biased region" description="Basic and acidic residues" evidence="1">
    <location>
        <begin position="1"/>
        <end position="13"/>
    </location>
</feature>
<evidence type="ECO:0000313" key="2">
    <source>
        <dbReference type="EMBL" id="AGA28041.1"/>
    </source>
</evidence>
<gene>
    <name evidence="2" type="ordered locus">Sinac_3808</name>
</gene>
<dbReference type="Proteomes" id="UP000010798">
    <property type="component" value="Chromosome"/>
</dbReference>
<dbReference type="HOGENOM" id="CLU_2994271_0_0_0"/>
<sequence>MGRTKPDHPKVEEGDFTSQANFAAPPHPSAHLGSTHPKPEVDFTAWFSRQRTATVQG</sequence>
<feature type="region of interest" description="Disordered" evidence="1">
    <location>
        <begin position="1"/>
        <end position="39"/>
    </location>
</feature>
<reference evidence="2 3" key="1">
    <citation type="submission" date="2012-02" db="EMBL/GenBank/DDBJ databases">
        <title>Complete sequence of chromosome of Singulisphaera acidiphila DSM 18658.</title>
        <authorList>
            <consortium name="US DOE Joint Genome Institute (JGI-PGF)"/>
            <person name="Lucas S."/>
            <person name="Copeland A."/>
            <person name="Lapidus A."/>
            <person name="Glavina del Rio T."/>
            <person name="Dalin E."/>
            <person name="Tice H."/>
            <person name="Bruce D."/>
            <person name="Goodwin L."/>
            <person name="Pitluck S."/>
            <person name="Peters L."/>
            <person name="Ovchinnikova G."/>
            <person name="Chertkov O."/>
            <person name="Kyrpides N."/>
            <person name="Mavromatis K."/>
            <person name="Ivanova N."/>
            <person name="Brettin T."/>
            <person name="Detter J.C."/>
            <person name="Han C."/>
            <person name="Larimer F."/>
            <person name="Land M."/>
            <person name="Hauser L."/>
            <person name="Markowitz V."/>
            <person name="Cheng J.-F."/>
            <person name="Hugenholtz P."/>
            <person name="Woyke T."/>
            <person name="Wu D."/>
            <person name="Tindall B."/>
            <person name="Pomrenke H."/>
            <person name="Brambilla E."/>
            <person name="Klenk H.-P."/>
            <person name="Eisen J.A."/>
        </authorList>
    </citation>
    <scope>NUCLEOTIDE SEQUENCE [LARGE SCALE GENOMIC DNA]</scope>
    <source>
        <strain evidence="3">ATCC BAA-1392 / DSM 18658 / VKM B-2454 / MOB10</strain>
    </source>
</reference>
<evidence type="ECO:0000256" key="1">
    <source>
        <dbReference type="SAM" id="MobiDB-lite"/>
    </source>
</evidence>
<dbReference type="AlphaFoldDB" id="L0DH96"/>
<proteinExistence type="predicted"/>
<keyword evidence="3" id="KW-1185">Reference proteome</keyword>
<dbReference type="KEGG" id="saci:Sinac_3808"/>
<protein>
    <submittedName>
        <fullName evidence="2">Uncharacterized protein</fullName>
    </submittedName>
</protein>
<name>L0DH96_SINAD</name>
<dbReference type="EMBL" id="CP003364">
    <property type="protein sequence ID" value="AGA28041.1"/>
    <property type="molecule type" value="Genomic_DNA"/>
</dbReference>
<evidence type="ECO:0000313" key="3">
    <source>
        <dbReference type="Proteomes" id="UP000010798"/>
    </source>
</evidence>
<organism evidence="2 3">
    <name type="scientific">Singulisphaera acidiphila (strain ATCC BAA-1392 / DSM 18658 / VKM B-2454 / MOB10)</name>
    <dbReference type="NCBI Taxonomy" id="886293"/>
    <lineage>
        <taxon>Bacteria</taxon>
        <taxon>Pseudomonadati</taxon>
        <taxon>Planctomycetota</taxon>
        <taxon>Planctomycetia</taxon>
        <taxon>Isosphaerales</taxon>
        <taxon>Isosphaeraceae</taxon>
        <taxon>Singulisphaera</taxon>
    </lineage>
</organism>